<comment type="caution">
    <text evidence="4">The sequence shown here is derived from an EMBL/GenBank/DDBJ whole genome shotgun (WGS) entry which is preliminary data.</text>
</comment>
<sequence>MACRLHIKICEAQKVLKMDLGGKSDPYVTLKLKSQDKKDVQKTQVISNTTNPIWNQEFDIVANDPNDSLLINMFDEDIKNDDKMMDELSYPVNTWQIGAPVDRKEVDLKLKKKKAGKLIFEVQAFPAEGVAAVSERAVDLEGTTATEGMRLHIKAFDAKDVLKMDLGGKSDPYLRFRLKGKKESTKKTQIISNTRNPVWNQELDVVSKDRQTDILEVDMFDEDIKNDDKMMDRISIPLREHNYGEHYVFDNEINLKKKKAGRLHFEIDFLPENGEPAVQTRDVQLEQPAGQPCKVRVHAIKGENLLKMDANASDPYVRLQIKGQPDYTQQRTKTVDNNLNPVWDQTYDLVCNDWNTDVLLVDLYDEDLVNDDQMMDQLAFPINQWPIGTHVDYNDNIKYKGKDAGRLYLGIDVIDVNTPIVQNRDIVLEEPAGDYCPFTLEGYGSSYSTDFTGYTDWSHSLSPLNSADEKRHHHHGIQKKTEVKTREITLDQSKPNKVGEIVKGTIIKANGLPKTDSDGSDTYVVLTVITKEGDKDKKGQKVKTDIIHDTQDPEWNYDFELPTAKKTDIIRAKVWQYHKVVGDQIVAQVDININDLRPDEPLEQTFPLDKPPKAIKIGKKEYGTITLRLVLASVYQ</sequence>
<dbReference type="SUPFAM" id="SSF49562">
    <property type="entry name" value="C2 domain (Calcium/lipid-binding domain, CaLB)"/>
    <property type="match status" value="4"/>
</dbReference>
<reference evidence="4 5" key="1">
    <citation type="submission" date="2024-04" db="EMBL/GenBank/DDBJ databases">
        <title>Tritrichomonas musculus Genome.</title>
        <authorList>
            <person name="Alves-Ferreira E."/>
            <person name="Grigg M."/>
            <person name="Lorenzi H."/>
            <person name="Galac M."/>
        </authorList>
    </citation>
    <scope>NUCLEOTIDE SEQUENCE [LARGE SCALE GENOMIC DNA]</scope>
    <source>
        <strain evidence="4 5">EAF2021</strain>
    </source>
</reference>
<dbReference type="PANTHER" id="PTHR45911">
    <property type="entry name" value="C2 DOMAIN-CONTAINING PROTEIN"/>
    <property type="match status" value="1"/>
</dbReference>
<evidence type="ECO:0000256" key="2">
    <source>
        <dbReference type="ARBA" id="ARBA00022837"/>
    </source>
</evidence>
<dbReference type="PRINTS" id="PR00360">
    <property type="entry name" value="C2DOMAIN"/>
</dbReference>
<dbReference type="Gene3D" id="2.60.40.150">
    <property type="entry name" value="C2 domain"/>
    <property type="match status" value="4"/>
</dbReference>
<feature type="domain" description="C2" evidence="3">
    <location>
        <begin position="132"/>
        <end position="251"/>
    </location>
</feature>
<dbReference type="Pfam" id="PF00168">
    <property type="entry name" value="C2"/>
    <property type="match status" value="4"/>
</dbReference>
<keyword evidence="2" id="KW-0106">Calcium</keyword>
<accession>A0ABR2HGZ5</accession>
<dbReference type="CDD" id="cd00030">
    <property type="entry name" value="C2"/>
    <property type="match status" value="4"/>
</dbReference>
<dbReference type="EMBL" id="JAPFFF010000028">
    <property type="protein sequence ID" value="KAK8847094.1"/>
    <property type="molecule type" value="Genomic_DNA"/>
</dbReference>
<dbReference type="PANTHER" id="PTHR45911:SF4">
    <property type="entry name" value="MULTIPLE C2 AND TRANSMEMBRANE DOMAIN-CONTAINING PROTEIN"/>
    <property type="match status" value="1"/>
</dbReference>
<feature type="domain" description="C2" evidence="3">
    <location>
        <begin position="1"/>
        <end position="105"/>
    </location>
</feature>
<feature type="domain" description="C2" evidence="3">
    <location>
        <begin position="482"/>
        <end position="606"/>
    </location>
</feature>
<dbReference type="SMART" id="SM00239">
    <property type="entry name" value="C2"/>
    <property type="match status" value="4"/>
</dbReference>
<feature type="domain" description="C2" evidence="3">
    <location>
        <begin position="272"/>
        <end position="395"/>
    </location>
</feature>
<evidence type="ECO:0000256" key="1">
    <source>
        <dbReference type="ARBA" id="ARBA00022723"/>
    </source>
</evidence>
<protein>
    <recommendedName>
        <fullName evidence="3">C2 domain-containing protein</fullName>
    </recommendedName>
</protein>
<gene>
    <name evidence="4" type="ORF">M9Y10_019674</name>
</gene>
<evidence type="ECO:0000259" key="3">
    <source>
        <dbReference type="PROSITE" id="PS50004"/>
    </source>
</evidence>
<proteinExistence type="predicted"/>
<dbReference type="InterPro" id="IPR000008">
    <property type="entry name" value="C2_dom"/>
</dbReference>
<keyword evidence="1" id="KW-0479">Metal-binding</keyword>
<evidence type="ECO:0000313" key="5">
    <source>
        <dbReference type="Proteomes" id="UP001470230"/>
    </source>
</evidence>
<evidence type="ECO:0000313" key="4">
    <source>
        <dbReference type="EMBL" id="KAK8847094.1"/>
    </source>
</evidence>
<keyword evidence="5" id="KW-1185">Reference proteome</keyword>
<dbReference type="PROSITE" id="PS50004">
    <property type="entry name" value="C2"/>
    <property type="match status" value="4"/>
</dbReference>
<organism evidence="4 5">
    <name type="scientific">Tritrichomonas musculus</name>
    <dbReference type="NCBI Taxonomy" id="1915356"/>
    <lineage>
        <taxon>Eukaryota</taxon>
        <taxon>Metamonada</taxon>
        <taxon>Parabasalia</taxon>
        <taxon>Tritrichomonadida</taxon>
        <taxon>Tritrichomonadidae</taxon>
        <taxon>Tritrichomonas</taxon>
    </lineage>
</organism>
<dbReference type="InterPro" id="IPR035892">
    <property type="entry name" value="C2_domain_sf"/>
</dbReference>
<dbReference type="Proteomes" id="UP001470230">
    <property type="component" value="Unassembled WGS sequence"/>
</dbReference>
<name>A0ABR2HGZ5_9EUKA</name>